<dbReference type="Gene3D" id="3.40.50.720">
    <property type="entry name" value="NAD(P)-binding Rossmann-like Domain"/>
    <property type="match status" value="1"/>
</dbReference>
<evidence type="ECO:0000313" key="5">
    <source>
        <dbReference type="Proteomes" id="UP000041254"/>
    </source>
</evidence>
<dbReference type="PANTHER" id="PTHR15020:SF11">
    <property type="entry name" value="OS06G0360300 PROTEIN"/>
    <property type="match status" value="1"/>
</dbReference>
<dbReference type="InterPro" id="IPR016040">
    <property type="entry name" value="NAD(P)-bd_dom"/>
</dbReference>
<evidence type="ECO:0000259" key="3">
    <source>
        <dbReference type="Pfam" id="PF13460"/>
    </source>
</evidence>
<keyword evidence="5" id="KW-1185">Reference proteome</keyword>
<keyword evidence="2" id="KW-0732">Signal</keyword>
<gene>
    <name evidence="4" type="ORF">Vbra_11184</name>
</gene>
<dbReference type="VEuPathDB" id="CryptoDB:Vbra_11184"/>
<dbReference type="EMBL" id="CDMY01000123">
    <property type="protein sequence ID" value="CEL92961.1"/>
    <property type="molecule type" value="Genomic_DNA"/>
</dbReference>
<dbReference type="AlphaFoldDB" id="A0A0G4EAH5"/>
<dbReference type="SUPFAM" id="SSF51735">
    <property type="entry name" value="NAD(P)-binding Rossmann-fold domains"/>
    <property type="match status" value="1"/>
</dbReference>
<protein>
    <recommendedName>
        <fullName evidence="3">NAD(P)-binding domain-containing protein</fullName>
    </recommendedName>
</protein>
<proteinExistence type="predicted"/>
<feature type="chain" id="PRO_5005186901" description="NAD(P)-binding domain-containing protein" evidence="2">
    <location>
        <begin position="22"/>
        <end position="369"/>
    </location>
</feature>
<feature type="signal peptide" evidence="2">
    <location>
        <begin position="1"/>
        <end position="21"/>
    </location>
</feature>
<dbReference type="InterPro" id="IPR036291">
    <property type="entry name" value="NAD(P)-bd_dom_sf"/>
</dbReference>
<feature type="domain" description="NAD(P)-binding" evidence="3">
    <location>
        <begin position="47"/>
        <end position="264"/>
    </location>
</feature>
<dbReference type="OMA" id="RPFWDEA"/>
<dbReference type="InParanoid" id="A0A0G4EAH5"/>
<dbReference type="Pfam" id="PF13460">
    <property type="entry name" value="NAD_binding_10"/>
    <property type="match status" value="1"/>
</dbReference>
<feature type="region of interest" description="Disordered" evidence="1">
    <location>
        <begin position="320"/>
        <end position="369"/>
    </location>
</feature>
<feature type="compositionally biased region" description="Polar residues" evidence="1">
    <location>
        <begin position="320"/>
        <end position="335"/>
    </location>
</feature>
<dbReference type="Proteomes" id="UP000041254">
    <property type="component" value="Unassembled WGS sequence"/>
</dbReference>
<evidence type="ECO:0000256" key="1">
    <source>
        <dbReference type="SAM" id="MobiDB-lite"/>
    </source>
</evidence>
<dbReference type="OrthoDB" id="445613at2759"/>
<dbReference type="PANTHER" id="PTHR15020">
    <property type="entry name" value="FLAVIN REDUCTASE-RELATED"/>
    <property type="match status" value="1"/>
</dbReference>
<evidence type="ECO:0000313" key="4">
    <source>
        <dbReference type="EMBL" id="CEL92961.1"/>
    </source>
</evidence>
<reference evidence="4 5" key="1">
    <citation type="submission" date="2014-11" db="EMBL/GenBank/DDBJ databases">
        <authorList>
            <person name="Zhu J."/>
            <person name="Qi W."/>
            <person name="Song R."/>
        </authorList>
    </citation>
    <scope>NUCLEOTIDE SEQUENCE [LARGE SCALE GENOMIC DNA]</scope>
</reference>
<feature type="compositionally biased region" description="Basic and acidic residues" evidence="1">
    <location>
        <begin position="353"/>
        <end position="363"/>
    </location>
</feature>
<organism evidence="4 5">
    <name type="scientific">Vitrella brassicaformis (strain CCMP3155)</name>
    <dbReference type="NCBI Taxonomy" id="1169540"/>
    <lineage>
        <taxon>Eukaryota</taxon>
        <taxon>Sar</taxon>
        <taxon>Alveolata</taxon>
        <taxon>Colpodellida</taxon>
        <taxon>Vitrellaceae</taxon>
        <taxon>Vitrella</taxon>
    </lineage>
</organism>
<name>A0A0G4EAH5_VITBC</name>
<evidence type="ECO:0000256" key="2">
    <source>
        <dbReference type="SAM" id="SignalP"/>
    </source>
</evidence>
<dbReference type="STRING" id="1169540.A0A0G4EAH5"/>
<accession>A0A0G4EAH5</accession>
<sequence length="369" mass="40839">MQFVGSLSACLLSLIVGGCEAFAATQVPVLASPSVTAATPKKKPVCATGRTGKEVVANLIKRYRQDEVTVRVGARDVKKAEQMFSDVSDRVEIVQCDLLNEGSINKATSGVDKVVWAATGFSQQQSLLDRVFSLIRFATSPKTTVEVEGIQKLVQALKQQRDGRKEQDDAALTRPFWDEAEKEKFVEVTDIPIVKLNPFNILGTKLEGENVLRKSGVPYCIVRPCGLNDAHKRGRPVLVQGDVAIGRINRKDAAEVVCSVLECPEATGKTFEVFTIPLYKKSPQTFKKTLEGLKRDSPDWQDDVGSKVVSDELYEFLRQLQPNPQPRNVDQGSLRQSDEEPEEDEGVKADAVQQKERVERQDRIVAAVR</sequence>
<dbReference type="PhylomeDB" id="A0A0G4EAH5"/>